<dbReference type="InterPro" id="IPR052158">
    <property type="entry name" value="INH-QAR"/>
</dbReference>
<dbReference type="Gene3D" id="3.40.50.880">
    <property type="match status" value="1"/>
</dbReference>
<evidence type="ECO:0000259" key="1">
    <source>
        <dbReference type="Pfam" id="PF01965"/>
    </source>
</evidence>
<protein>
    <submittedName>
        <fullName evidence="2">DJ-1 family protein</fullName>
    </submittedName>
</protein>
<feature type="domain" description="DJ-1/PfpI" evidence="1">
    <location>
        <begin position="52"/>
        <end position="173"/>
    </location>
</feature>
<gene>
    <name evidence="2" type="ORF">PMIN01_02645</name>
</gene>
<dbReference type="PANTHER" id="PTHR43130">
    <property type="entry name" value="ARAC-FAMILY TRANSCRIPTIONAL REGULATOR"/>
    <property type="match status" value="1"/>
</dbReference>
<dbReference type="InterPro" id="IPR002818">
    <property type="entry name" value="DJ-1/PfpI"/>
</dbReference>
<evidence type="ECO:0000313" key="3">
    <source>
        <dbReference type="Proteomes" id="UP000756921"/>
    </source>
</evidence>
<sequence>MTISIPSASSKPLRIGVLYEEVQLTDLAGLDILGNMSSRVVNMVANLIPAMEQLKPYARDMEFLYISSSLEPAWATPDIFIRPTHTYDNAPRDLDIILLGGPDPHNVPEASLTFLREASKQTTAILATCTGGMWLAKSRVLDGKKATTNRMLLDSARHIFPNVEWQDERWVSAEGHFEGAQLWTAGGAKCGKLNSICYAYSGADLIVGIDMVIEYALQNFHEKLVASSCGSLEFEIEGRSKIYKGPFVPAV</sequence>
<accession>A0A9P6GRV9</accession>
<dbReference type="AlphaFoldDB" id="A0A9P6GRV9"/>
<evidence type="ECO:0000313" key="2">
    <source>
        <dbReference type="EMBL" id="KAF9740010.1"/>
    </source>
</evidence>
<dbReference type="OrthoDB" id="543156at2759"/>
<reference evidence="2" key="1">
    <citation type="journal article" date="2020" name="Mol. Plant Microbe Interact.">
        <title>Genome Sequence of the Biocontrol Agent Coniothyrium minitans strain Conio (IMI 134523).</title>
        <authorList>
            <person name="Patel D."/>
            <person name="Shittu T.A."/>
            <person name="Baroncelli R."/>
            <person name="Muthumeenakshi S."/>
            <person name="Osborne T.H."/>
            <person name="Janganan T.K."/>
            <person name="Sreenivasaprasad S."/>
        </authorList>
    </citation>
    <scope>NUCLEOTIDE SEQUENCE</scope>
    <source>
        <strain evidence="2">Conio</strain>
    </source>
</reference>
<dbReference type="SUPFAM" id="SSF52317">
    <property type="entry name" value="Class I glutamine amidotransferase-like"/>
    <property type="match status" value="1"/>
</dbReference>
<proteinExistence type="predicted"/>
<organism evidence="2 3">
    <name type="scientific">Paraphaeosphaeria minitans</name>
    <dbReference type="NCBI Taxonomy" id="565426"/>
    <lineage>
        <taxon>Eukaryota</taxon>
        <taxon>Fungi</taxon>
        <taxon>Dikarya</taxon>
        <taxon>Ascomycota</taxon>
        <taxon>Pezizomycotina</taxon>
        <taxon>Dothideomycetes</taxon>
        <taxon>Pleosporomycetidae</taxon>
        <taxon>Pleosporales</taxon>
        <taxon>Massarineae</taxon>
        <taxon>Didymosphaeriaceae</taxon>
        <taxon>Paraphaeosphaeria</taxon>
    </lineage>
</organism>
<dbReference type="Proteomes" id="UP000756921">
    <property type="component" value="Unassembled WGS sequence"/>
</dbReference>
<dbReference type="EMBL" id="WJXW01000002">
    <property type="protein sequence ID" value="KAF9740010.1"/>
    <property type="molecule type" value="Genomic_DNA"/>
</dbReference>
<comment type="caution">
    <text evidence="2">The sequence shown here is derived from an EMBL/GenBank/DDBJ whole genome shotgun (WGS) entry which is preliminary data.</text>
</comment>
<dbReference type="InterPro" id="IPR029062">
    <property type="entry name" value="Class_I_gatase-like"/>
</dbReference>
<dbReference type="Pfam" id="PF01965">
    <property type="entry name" value="DJ-1_PfpI"/>
    <property type="match status" value="1"/>
</dbReference>
<name>A0A9P6GRV9_9PLEO</name>
<dbReference type="PANTHER" id="PTHR43130:SF7">
    <property type="entry name" value="DJ-1_PFPI DOMAIN-CONTAINING PROTEIN"/>
    <property type="match status" value="1"/>
</dbReference>
<keyword evidence="3" id="KW-1185">Reference proteome</keyword>